<reference evidence="1 2" key="1">
    <citation type="submission" date="2019-10" db="EMBL/GenBank/DDBJ databases">
        <title>Alkalibaculum tamaniensis sp.nov., a new alkaliphilic acetogen, isolated on methoxylated aromatics from a mud volcano.</title>
        <authorList>
            <person name="Khomyakova M.A."/>
            <person name="Merkel A.Y."/>
            <person name="Bonch-Osmolovskaya E.A."/>
            <person name="Slobodkin A.I."/>
        </authorList>
    </citation>
    <scope>NUCLEOTIDE SEQUENCE [LARGE SCALE GENOMIC DNA]</scope>
    <source>
        <strain evidence="1 2">M08DMB</strain>
    </source>
</reference>
<dbReference type="SUPFAM" id="SSF88946">
    <property type="entry name" value="Sigma2 domain of RNA polymerase sigma factors"/>
    <property type="match status" value="1"/>
</dbReference>
<dbReference type="InterPro" id="IPR013325">
    <property type="entry name" value="RNA_pol_sigma_r2"/>
</dbReference>
<evidence type="ECO:0000313" key="2">
    <source>
        <dbReference type="Proteomes" id="UP000440004"/>
    </source>
</evidence>
<organism evidence="1 2">
    <name type="scientific">Alkalibaculum sporogenes</name>
    <dbReference type="NCBI Taxonomy" id="2655001"/>
    <lineage>
        <taxon>Bacteria</taxon>
        <taxon>Bacillati</taxon>
        <taxon>Bacillota</taxon>
        <taxon>Clostridia</taxon>
        <taxon>Eubacteriales</taxon>
        <taxon>Eubacteriaceae</taxon>
        <taxon>Alkalibaculum</taxon>
    </lineage>
</organism>
<sequence>MNIYNKYPIFKEVNFIILEELVKEIKTGNKGLSEQLIIELKPLILYTIKKYGYYDTFEENYQSAMVVLFESIKEFDPLKGVTFAAYYKSQLFYYFMNIVKKEKDHIDFTQETSSLDQIPEEEYKTIDSHVEDIIWREERTKLYAAIKKLRPRQKWLIESHYFQGKKLIELSKEYNLNYQGLVKLKARSLITLKEYLQKPHNM</sequence>
<dbReference type="SUPFAM" id="SSF88659">
    <property type="entry name" value="Sigma3 and sigma4 domains of RNA polymerase sigma factors"/>
    <property type="match status" value="1"/>
</dbReference>
<keyword evidence="2" id="KW-1185">Reference proteome</keyword>
<gene>
    <name evidence="1" type="ORF">GC105_14480</name>
</gene>
<dbReference type="InterPro" id="IPR013324">
    <property type="entry name" value="RNA_pol_sigma_r3/r4-like"/>
</dbReference>
<dbReference type="EMBL" id="WHNX01000034">
    <property type="protein sequence ID" value="MPW26988.1"/>
    <property type="molecule type" value="Genomic_DNA"/>
</dbReference>
<dbReference type="AlphaFoldDB" id="A0A6A7KBU1"/>
<dbReference type="Gene3D" id="1.10.10.10">
    <property type="entry name" value="Winged helix-like DNA-binding domain superfamily/Winged helix DNA-binding domain"/>
    <property type="match status" value="1"/>
</dbReference>
<dbReference type="GO" id="GO:0006352">
    <property type="term" value="P:DNA-templated transcription initiation"/>
    <property type="evidence" value="ECO:0007669"/>
    <property type="project" value="InterPro"/>
</dbReference>
<dbReference type="GO" id="GO:0003700">
    <property type="term" value="F:DNA-binding transcription factor activity"/>
    <property type="evidence" value="ECO:0007669"/>
    <property type="project" value="InterPro"/>
</dbReference>
<protein>
    <submittedName>
        <fullName evidence="1">Sigma-70 family RNA polymerase sigma factor</fullName>
    </submittedName>
</protein>
<dbReference type="InterPro" id="IPR014284">
    <property type="entry name" value="RNA_pol_sigma-70_dom"/>
</dbReference>
<comment type="caution">
    <text evidence="1">The sequence shown here is derived from an EMBL/GenBank/DDBJ whole genome shotgun (WGS) entry which is preliminary data.</text>
</comment>
<proteinExistence type="predicted"/>
<evidence type="ECO:0000313" key="1">
    <source>
        <dbReference type="EMBL" id="MPW26988.1"/>
    </source>
</evidence>
<dbReference type="Proteomes" id="UP000440004">
    <property type="component" value="Unassembled WGS sequence"/>
</dbReference>
<dbReference type="NCBIfam" id="TIGR02937">
    <property type="entry name" value="sigma70-ECF"/>
    <property type="match status" value="1"/>
</dbReference>
<dbReference type="InterPro" id="IPR036388">
    <property type="entry name" value="WH-like_DNA-bd_sf"/>
</dbReference>
<accession>A0A6A7KBU1</accession>
<name>A0A6A7KBU1_9FIRM</name>
<dbReference type="Gene3D" id="1.10.1740.10">
    <property type="match status" value="1"/>
</dbReference>